<name>A0ACB0KKB5_TRIPR</name>
<keyword evidence="2" id="KW-1185">Reference proteome</keyword>
<protein>
    <submittedName>
        <fullName evidence="1">Uncharacterized protein</fullName>
    </submittedName>
</protein>
<gene>
    <name evidence="1" type="ORF">MILVUS5_LOCUS22707</name>
</gene>
<organism evidence="1 2">
    <name type="scientific">Trifolium pratense</name>
    <name type="common">Red clover</name>
    <dbReference type="NCBI Taxonomy" id="57577"/>
    <lineage>
        <taxon>Eukaryota</taxon>
        <taxon>Viridiplantae</taxon>
        <taxon>Streptophyta</taxon>
        <taxon>Embryophyta</taxon>
        <taxon>Tracheophyta</taxon>
        <taxon>Spermatophyta</taxon>
        <taxon>Magnoliopsida</taxon>
        <taxon>eudicotyledons</taxon>
        <taxon>Gunneridae</taxon>
        <taxon>Pentapetalae</taxon>
        <taxon>rosids</taxon>
        <taxon>fabids</taxon>
        <taxon>Fabales</taxon>
        <taxon>Fabaceae</taxon>
        <taxon>Papilionoideae</taxon>
        <taxon>50 kb inversion clade</taxon>
        <taxon>NPAAA clade</taxon>
        <taxon>Hologalegina</taxon>
        <taxon>IRL clade</taxon>
        <taxon>Trifolieae</taxon>
        <taxon>Trifolium</taxon>
    </lineage>
</organism>
<proteinExistence type="predicted"/>
<sequence>MSTSLPVNSSQHAVPYIKRPHTNFRPSVWGDFFLQYDSDSESTVMLFTLKLKVCIMQGTTVPYARDRVVEAYFWLLTMSYEPKNSIARKLGTKLTKCVSLLDDTFDAFATVEELELFTQAIQRWDISLIQSLPECMKVVFNTILELWEEYKTTILESGQLSLVLDYVKEAFYKLANSYLVEAKWGNEEFIPTYDEYKVNGIISSSLPLQILSFVGLGEFSNKELLDWIFSHPKIIDAASAIGRLADDMGSHKFEQQRVHVASSVECCMKQYDMSLNEAYKLISKDIEDYWMIMNEECLNLDYIPSPVLEIIINVARASEFTYENFQDKFTNGELLKECMDILILDPISIEKCE</sequence>
<reference evidence="1" key="1">
    <citation type="submission" date="2023-10" db="EMBL/GenBank/DDBJ databases">
        <authorList>
            <person name="Rodriguez Cubillos JULIANA M."/>
            <person name="De Vega J."/>
        </authorList>
    </citation>
    <scope>NUCLEOTIDE SEQUENCE</scope>
</reference>
<evidence type="ECO:0000313" key="2">
    <source>
        <dbReference type="Proteomes" id="UP001177021"/>
    </source>
</evidence>
<evidence type="ECO:0000313" key="1">
    <source>
        <dbReference type="EMBL" id="CAJ2655847.1"/>
    </source>
</evidence>
<dbReference type="Proteomes" id="UP001177021">
    <property type="component" value="Unassembled WGS sequence"/>
</dbReference>
<dbReference type="EMBL" id="CASHSV030000206">
    <property type="protein sequence ID" value="CAJ2655847.1"/>
    <property type="molecule type" value="Genomic_DNA"/>
</dbReference>
<accession>A0ACB0KKB5</accession>
<comment type="caution">
    <text evidence="1">The sequence shown here is derived from an EMBL/GenBank/DDBJ whole genome shotgun (WGS) entry which is preliminary data.</text>
</comment>